<gene>
    <name evidence="1" type="ORF">CEXT_666031</name>
</gene>
<dbReference type="AlphaFoldDB" id="A0AAV4QLQ9"/>
<sequence>MALIKTAVYTDGHAACLSNGRNYTDTISAPNNAHANYSGQAETQQPDTSLGCNYSPAAMGLLCRTRLKWRVEQLFGWQCFTGRQFKAWLLAGESRHVGKRV</sequence>
<comment type="caution">
    <text evidence="1">The sequence shown here is derived from an EMBL/GenBank/DDBJ whole genome shotgun (WGS) entry which is preliminary data.</text>
</comment>
<dbReference type="EMBL" id="BPLR01006476">
    <property type="protein sequence ID" value="GIY10120.1"/>
    <property type="molecule type" value="Genomic_DNA"/>
</dbReference>
<evidence type="ECO:0000313" key="1">
    <source>
        <dbReference type="EMBL" id="GIY10120.1"/>
    </source>
</evidence>
<name>A0AAV4QLQ9_CAEEX</name>
<protein>
    <submittedName>
        <fullName evidence="1">Uncharacterized protein</fullName>
    </submittedName>
</protein>
<keyword evidence="2" id="KW-1185">Reference proteome</keyword>
<evidence type="ECO:0000313" key="2">
    <source>
        <dbReference type="Proteomes" id="UP001054945"/>
    </source>
</evidence>
<proteinExistence type="predicted"/>
<reference evidence="1 2" key="1">
    <citation type="submission" date="2021-06" db="EMBL/GenBank/DDBJ databases">
        <title>Caerostris extrusa draft genome.</title>
        <authorList>
            <person name="Kono N."/>
            <person name="Arakawa K."/>
        </authorList>
    </citation>
    <scope>NUCLEOTIDE SEQUENCE [LARGE SCALE GENOMIC DNA]</scope>
</reference>
<organism evidence="1 2">
    <name type="scientific">Caerostris extrusa</name>
    <name type="common">Bark spider</name>
    <name type="synonym">Caerostris bankana</name>
    <dbReference type="NCBI Taxonomy" id="172846"/>
    <lineage>
        <taxon>Eukaryota</taxon>
        <taxon>Metazoa</taxon>
        <taxon>Ecdysozoa</taxon>
        <taxon>Arthropoda</taxon>
        <taxon>Chelicerata</taxon>
        <taxon>Arachnida</taxon>
        <taxon>Araneae</taxon>
        <taxon>Araneomorphae</taxon>
        <taxon>Entelegynae</taxon>
        <taxon>Araneoidea</taxon>
        <taxon>Araneidae</taxon>
        <taxon>Caerostris</taxon>
    </lineage>
</organism>
<dbReference type="Proteomes" id="UP001054945">
    <property type="component" value="Unassembled WGS sequence"/>
</dbReference>
<accession>A0AAV4QLQ9</accession>